<reference evidence="2 3" key="1">
    <citation type="journal article" date="2016" name="Nat. Commun.">
        <title>Thousands of microbial genomes shed light on interconnected biogeochemical processes in an aquifer system.</title>
        <authorList>
            <person name="Anantharaman K."/>
            <person name="Brown C.T."/>
            <person name="Hug L.A."/>
            <person name="Sharon I."/>
            <person name="Castelle C.J."/>
            <person name="Probst A.J."/>
            <person name="Thomas B.C."/>
            <person name="Singh A."/>
            <person name="Wilkins M.J."/>
            <person name="Karaoz U."/>
            <person name="Brodie E.L."/>
            <person name="Williams K.H."/>
            <person name="Hubbard S.S."/>
            <person name="Banfield J.F."/>
        </authorList>
    </citation>
    <scope>NUCLEOTIDE SEQUENCE [LARGE SCALE GENOMIC DNA]</scope>
</reference>
<dbReference type="Pfam" id="PF01978">
    <property type="entry name" value="TrmB"/>
    <property type="match status" value="1"/>
</dbReference>
<dbReference type="InterPro" id="IPR036388">
    <property type="entry name" value="WH-like_DNA-bd_sf"/>
</dbReference>
<feature type="domain" description="Transcription regulator TrmB N-terminal" evidence="1">
    <location>
        <begin position="9"/>
        <end position="77"/>
    </location>
</feature>
<protein>
    <recommendedName>
        <fullName evidence="1">Transcription regulator TrmB N-terminal domain-containing protein</fullName>
    </recommendedName>
</protein>
<accession>A0A1G2BG68</accession>
<evidence type="ECO:0000259" key="1">
    <source>
        <dbReference type="Pfam" id="PF01978"/>
    </source>
</evidence>
<dbReference type="InterPro" id="IPR036390">
    <property type="entry name" value="WH_DNA-bd_sf"/>
</dbReference>
<name>A0A1G2BG68_9BACT</name>
<dbReference type="SUPFAM" id="SSF46785">
    <property type="entry name" value="Winged helix' DNA-binding domain"/>
    <property type="match status" value="1"/>
</dbReference>
<dbReference type="Gene3D" id="1.10.10.10">
    <property type="entry name" value="Winged helix-like DNA-binding domain superfamily/Winged helix DNA-binding domain"/>
    <property type="match status" value="1"/>
</dbReference>
<dbReference type="Proteomes" id="UP000176420">
    <property type="component" value="Unassembled WGS sequence"/>
</dbReference>
<sequence>MNEQIITALSAYGLDNKEIAIYLACLELGKAKVQTIAQKSKIKRTTVYLVTENLKRKGILAEFKERSIINYVPIAPERLLLLIRDKELRLRRALPALQALTKDTANKPQVRFYEGLDGILAVCDDTLSTPDSEILFIGSLTDIYRLVTPVYDEEYYIPTRIRKNIFYRSLLTRDVRALQLAKRDQEEKRETKFLPKGINFTPTQMIYQDKIAYLSPNKEMIAIILESKEIAQMERQKFELLWNNADKNI</sequence>
<gene>
    <name evidence="2" type="ORF">A2319_01005</name>
</gene>
<evidence type="ECO:0000313" key="3">
    <source>
        <dbReference type="Proteomes" id="UP000176420"/>
    </source>
</evidence>
<dbReference type="InterPro" id="IPR002831">
    <property type="entry name" value="Tscrpt_reg_TrmB_N"/>
</dbReference>
<proteinExistence type="predicted"/>
<dbReference type="AlphaFoldDB" id="A0A1G2BG68"/>
<dbReference type="EMBL" id="MHKI01000010">
    <property type="protein sequence ID" value="OGY87207.1"/>
    <property type="molecule type" value="Genomic_DNA"/>
</dbReference>
<evidence type="ECO:0000313" key="2">
    <source>
        <dbReference type="EMBL" id="OGY87207.1"/>
    </source>
</evidence>
<dbReference type="PANTHER" id="PTHR34293:SF1">
    <property type="entry name" value="HTH-TYPE TRANSCRIPTIONAL REGULATOR TRMBL2"/>
    <property type="match status" value="1"/>
</dbReference>
<dbReference type="InterPro" id="IPR051797">
    <property type="entry name" value="TrmB-like"/>
</dbReference>
<comment type="caution">
    <text evidence="2">The sequence shown here is derived from an EMBL/GenBank/DDBJ whole genome shotgun (WGS) entry which is preliminary data.</text>
</comment>
<organism evidence="2 3">
    <name type="scientific">Candidatus Kerfeldbacteria bacterium RIFOXYB2_FULL_38_14</name>
    <dbReference type="NCBI Taxonomy" id="1798547"/>
    <lineage>
        <taxon>Bacteria</taxon>
        <taxon>Candidatus Kerfeldiibacteriota</taxon>
    </lineage>
</organism>
<dbReference type="PANTHER" id="PTHR34293">
    <property type="entry name" value="HTH-TYPE TRANSCRIPTIONAL REGULATOR TRMBL2"/>
    <property type="match status" value="1"/>
</dbReference>